<evidence type="ECO:0000313" key="1">
    <source>
        <dbReference type="EMBL" id="MDP9867667.1"/>
    </source>
</evidence>
<comment type="caution">
    <text evidence="1">The sequence shown here is derived from an EMBL/GenBank/DDBJ whole genome shotgun (WGS) entry which is preliminary data.</text>
</comment>
<dbReference type="Proteomes" id="UP001230426">
    <property type="component" value="Unassembled WGS sequence"/>
</dbReference>
<dbReference type="EMBL" id="JAUSRB010000002">
    <property type="protein sequence ID" value="MDP9867667.1"/>
    <property type="molecule type" value="Genomic_DNA"/>
</dbReference>
<sequence length="96" mass="10282">MQAGPLASHVPGDRDRLSRLMVDRRLRAFGDVFAAGDAAARADPDHYALQRCRHAIPMGKVAGHNAAADLPRLPLMDFAPPPYVPCLDLGADGPEI</sequence>
<evidence type="ECO:0000313" key="2">
    <source>
        <dbReference type="Proteomes" id="UP001230426"/>
    </source>
</evidence>
<gene>
    <name evidence="1" type="ORF">J2S55_006933</name>
</gene>
<keyword evidence="2" id="KW-1185">Reference proteome</keyword>
<dbReference type="RefSeq" id="WP_306869547.1">
    <property type="nucleotide sequence ID" value="NZ_JAUSRB010000002.1"/>
</dbReference>
<protein>
    <submittedName>
        <fullName evidence="1">NADH dehydrogenase FAD-containing subunit</fullName>
    </submittedName>
</protein>
<reference evidence="1 2" key="1">
    <citation type="submission" date="2023-07" db="EMBL/GenBank/DDBJ databases">
        <title>Sequencing the genomes of 1000 actinobacteria strains.</title>
        <authorList>
            <person name="Klenk H.-P."/>
        </authorList>
    </citation>
    <scope>NUCLEOTIDE SEQUENCE [LARGE SCALE GENOMIC DNA]</scope>
    <source>
        <strain evidence="1 2">DSM 44109</strain>
    </source>
</reference>
<proteinExistence type="predicted"/>
<name>A0ABT9RFP5_9ACTN</name>
<accession>A0ABT9RFP5</accession>
<dbReference type="Gene3D" id="3.50.50.100">
    <property type="match status" value="1"/>
</dbReference>
<organism evidence="1 2">
    <name type="scientific">Streptosporangium brasiliense</name>
    <dbReference type="NCBI Taxonomy" id="47480"/>
    <lineage>
        <taxon>Bacteria</taxon>
        <taxon>Bacillati</taxon>
        <taxon>Actinomycetota</taxon>
        <taxon>Actinomycetes</taxon>
        <taxon>Streptosporangiales</taxon>
        <taxon>Streptosporangiaceae</taxon>
        <taxon>Streptosporangium</taxon>
    </lineage>
</organism>